<dbReference type="Proteomes" id="UP000267081">
    <property type="component" value="Unassembled WGS sequence"/>
</dbReference>
<evidence type="ECO:0008006" key="3">
    <source>
        <dbReference type="Google" id="ProtNLM"/>
    </source>
</evidence>
<protein>
    <recommendedName>
        <fullName evidence="3">CN hydrolase domain-containing protein</fullName>
    </recommendedName>
</protein>
<accession>A0A3R9FC34</accession>
<sequence length="353" mass="38267">MPYTRFRYIAYEVPTATHRLGQAVKPLAGLPPGKLCDPVADITVPKAPESTDWFIRLRRLAAVVNIALANLGGDDPDTLKVFVAPEFYLRPADPATSHTYPAEEFPPLWDALEKMFRTARLKHWLIVPGSVLWHSKMMGENAPIYYNSVLYLRGGTGGGEAGRIEKKLASDMDGIPAQSAVGSSTDPLVKKAYSEAAFVRERLFEIDAKATFGLEICLDHRLNVLKQTLADRQADLGDPWKRGGPALHVLTAGGMPLRPGAVAARTGGYVLRNDGYADPPASELRKVTGYQLPSSAPGQPWDDKAVATLEADPGTAVEVTLRGEAVLVPPIAGPGSYDMPVQRLRIYPPLPLP</sequence>
<evidence type="ECO:0000313" key="1">
    <source>
        <dbReference type="EMBL" id="RSD21467.1"/>
    </source>
</evidence>
<dbReference type="OrthoDB" id="1736849at2"/>
<comment type="caution">
    <text evidence="1">The sequence shown here is derived from an EMBL/GenBank/DDBJ whole genome shotgun (WGS) entry which is preliminary data.</text>
</comment>
<organism evidence="1 2">
    <name type="scientific">Amycolatopsis eburnea</name>
    <dbReference type="NCBI Taxonomy" id="2267691"/>
    <lineage>
        <taxon>Bacteria</taxon>
        <taxon>Bacillati</taxon>
        <taxon>Actinomycetota</taxon>
        <taxon>Actinomycetes</taxon>
        <taxon>Pseudonocardiales</taxon>
        <taxon>Pseudonocardiaceae</taxon>
        <taxon>Amycolatopsis</taxon>
    </lineage>
</organism>
<name>A0A3R9FC34_9PSEU</name>
<reference evidence="1 2" key="1">
    <citation type="submission" date="2018-12" db="EMBL/GenBank/DDBJ databases">
        <title>Amycolatopsis eburnea sp. nov. actinomycete associate with arbuscular mycorrhiza fungal spore.</title>
        <authorList>
            <person name="Lumyong S."/>
            <person name="Chaiya L."/>
        </authorList>
    </citation>
    <scope>NUCLEOTIDE SEQUENCE [LARGE SCALE GENOMIC DNA]</scope>
    <source>
        <strain evidence="1 2">GLM-1</strain>
    </source>
</reference>
<gene>
    <name evidence="1" type="ORF">EIY87_11565</name>
</gene>
<keyword evidence="2" id="KW-1185">Reference proteome</keyword>
<dbReference type="AlphaFoldDB" id="A0A3R9FC34"/>
<evidence type="ECO:0000313" key="2">
    <source>
        <dbReference type="Proteomes" id="UP000267081"/>
    </source>
</evidence>
<proteinExistence type="predicted"/>
<dbReference type="EMBL" id="RSEC01000033">
    <property type="protein sequence ID" value="RSD21467.1"/>
    <property type="molecule type" value="Genomic_DNA"/>
</dbReference>
<dbReference type="RefSeq" id="WP_125307692.1">
    <property type="nucleotide sequence ID" value="NZ_RSEC01000033.1"/>
</dbReference>